<dbReference type="Proteomes" id="UP000887577">
    <property type="component" value="Unplaced"/>
</dbReference>
<evidence type="ECO:0000256" key="3">
    <source>
        <dbReference type="ARBA" id="ARBA00023242"/>
    </source>
</evidence>
<evidence type="ECO:0000313" key="7">
    <source>
        <dbReference type="WBParaSite" id="PSU_v2.g9681.t1"/>
    </source>
</evidence>
<protein>
    <submittedName>
        <fullName evidence="7">Suppressor of forked domain-containing protein</fullName>
    </submittedName>
</protein>
<feature type="region of interest" description="Disordered" evidence="4">
    <location>
        <begin position="689"/>
        <end position="717"/>
    </location>
</feature>
<dbReference type="SMART" id="SM00386">
    <property type="entry name" value="HAT"/>
    <property type="match status" value="10"/>
</dbReference>
<keyword evidence="2" id="KW-0677">Repeat</keyword>
<reference evidence="7" key="1">
    <citation type="submission" date="2022-11" db="UniProtKB">
        <authorList>
            <consortium name="WormBaseParasite"/>
        </authorList>
    </citation>
    <scope>IDENTIFICATION</scope>
</reference>
<evidence type="ECO:0000256" key="4">
    <source>
        <dbReference type="SAM" id="MobiDB-lite"/>
    </source>
</evidence>
<dbReference type="InterPro" id="IPR045243">
    <property type="entry name" value="Rna14-like"/>
</dbReference>
<dbReference type="InterPro" id="IPR003107">
    <property type="entry name" value="HAT"/>
</dbReference>
<feature type="domain" description="Suppressor of forked" evidence="5">
    <location>
        <begin position="8"/>
        <end position="528"/>
    </location>
</feature>
<dbReference type="GO" id="GO:0005634">
    <property type="term" value="C:nucleus"/>
    <property type="evidence" value="ECO:0007669"/>
    <property type="project" value="UniProtKB-SubCell"/>
</dbReference>
<evidence type="ECO:0000256" key="1">
    <source>
        <dbReference type="ARBA" id="ARBA00004123"/>
    </source>
</evidence>
<dbReference type="Gene3D" id="1.25.40.1040">
    <property type="match status" value="1"/>
</dbReference>
<dbReference type="WBParaSite" id="PSU_v2.g9681.t1">
    <property type="protein sequence ID" value="PSU_v2.g9681.t1"/>
    <property type="gene ID" value="PSU_v2.g9681"/>
</dbReference>
<evidence type="ECO:0000259" key="5">
    <source>
        <dbReference type="Pfam" id="PF05843"/>
    </source>
</evidence>
<accession>A0A914ZCM5</accession>
<comment type="subcellular location">
    <subcellularLocation>
        <location evidence="1">Nucleus</location>
    </subcellularLocation>
</comment>
<sequence length="735" mass="85041">MSTASVLSPERRIELNPFDVDAWNLLLRESSARPIDQARIFYEKLVTQFPNAGRYWKAYIEHELRAKNIENVEKLFERCLFKVLHIDLWKSYVYYMKETKGHLPDFREKVAEAFDCAIDRVGMDIQASQIYLEYIQFLKSVEALGQYAENQRVSAVRKVYQKAFATPLLNLDGIWQDYCTFEKAVNVNLAEKLIADRVKEYQHVKKVLKQMEQIMQGINRQAISVPPRGTVAEQKQVDLWRKYIAFEKTNPLRSEELGLKAKRVIYAYDQALLSLGYHADIWYESACFHEKIVIELKERGDVKVAETIEQETSKLYNRATSGLMKDTPLIHFAHADFEETNGNYDMAKFIYDKLINFENSDPTLAYIMLMNFVRRTEGVRAARQVFQRARNDKRCQFHIYIAGALMEFHCSKDANVAQKIFDHGLKYYGNIPEFATAYVDFLTHVNDDNNTRVVIERLLESHEISTELRIDMWDRYLDLETRVGNATSLHKVDMARRQALNETYEDRQALFLVDRFKFLNLWPCSFDQLKLMGYNKINRLNSGNSTTTSTTTLANNRYLNQTGPRVNVNLEISGYPRPDTNQMLAFKAASRSTPSFHPVAGGLFPPPRTVAFMLQKLPPPDTFAGPFVDTTHLMDTLAQFNREPPRANYKESIDVNGTIGNIKVADMKREFQQLVSTTTDPAVMMASEEYKKHQRKRRNDSDSEEETNGSAIDANGDVFKRRMNAKVRMRELGQA</sequence>
<organism evidence="6 7">
    <name type="scientific">Panagrolaimus superbus</name>
    <dbReference type="NCBI Taxonomy" id="310955"/>
    <lineage>
        <taxon>Eukaryota</taxon>
        <taxon>Metazoa</taxon>
        <taxon>Ecdysozoa</taxon>
        <taxon>Nematoda</taxon>
        <taxon>Chromadorea</taxon>
        <taxon>Rhabditida</taxon>
        <taxon>Tylenchina</taxon>
        <taxon>Panagrolaimomorpha</taxon>
        <taxon>Panagrolaimoidea</taxon>
        <taxon>Panagrolaimidae</taxon>
        <taxon>Panagrolaimus</taxon>
    </lineage>
</organism>
<dbReference type="PANTHER" id="PTHR19980:SF0">
    <property type="entry name" value="CLEAVAGE STIMULATION FACTOR SUBUNIT 3"/>
    <property type="match status" value="1"/>
</dbReference>
<dbReference type="PANTHER" id="PTHR19980">
    <property type="entry name" value="RNA CLEAVAGE STIMULATION FACTOR"/>
    <property type="match status" value="1"/>
</dbReference>
<dbReference type="InterPro" id="IPR011990">
    <property type="entry name" value="TPR-like_helical_dom_sf"/>
</dbReference>
<evidence type="ECO:0000313" key="6">
    <source>
        <dbReference type="Proteomes" id="UP000887577"/>
    </source>
</evidence>
<proteinExistence type="predicted"/>
<dbReference type="GO" id="GO:0031124">
    <property type="term" value="P:mRNA 3'-end processing"/>
    <property type="evidence" value="ECO:0007669"/>
    <property type="project" value="InterPro"/>
</dbReference>
<keyword evidence="3" id="KW-0539">Nucleus</keyword>
<name>A0A914ZCM5_9BILA</name>
<dbReference type="Pfam" id="PF05843">
    <property type="entry name" value="Suf"/>
    <property type="match status" value="1"/>
</dbReference>
<dbReference type="AlphaFoldDB" id="A0A914ZCM5"/>
<dbReference type="SUPFAM" id="SSF48452">
    <property type="entry name" value="TPR-like"/>
    <property type="match status" value="1"/>
</dbReference>
<keyword evidence="6" id="KW-1185">Reference proteome</keyword>
<dbReference type="InterPro" id="IPR008847">
    <property type="entry name" value="Suf"/>
</dbReference>
<dbReference type="GO" id="GO:0003729">
    <property type="term" value="F:mRNA binding"/>
    <property type="evidence" value="ECO:0007669"/>
    <property type="project" value="TreeGrafter"/>
</dbReference>
<evidence type="ECO:0000256" key="2">
    <source>
        <dbReference type="ARBA" id="ARBA00022737"/>
    </source>
</evidence>